<dbReference type="RefSeq" id="WP_009600578.1">
    <property type="nucleotide sequence ID" value="NZ_AEIU01000059.1"/>
</dbReference>
<protein>
    <submittedName>
        <fullName evidence="2">Chromosome segregation ATPase</fullName>
    </submittedName>
</protein>
<dbReference type="Proteomes" id="UP000002943">
    <property type="component" value="Unassembled WGS sequence"/>
</dbReference>
<dbReference type="EMBL" id="AEIU01000059">
    <property type="protein sequence ID" value="EFP97388.1"/>
    <property type="molecule type" value="Genomic_DNA"/>
</dbReference>
<organism evidence="2 3">
    <name type="scientific">Vibrio caribbeanicus ATCC BAA-2122</name>
    <dbReference type="NCBI Taxonomy" id="796620"/>
    <lineage>
        <taxon>Bacteria</taxon>
        <taxon>Pseudomonadati</taxon>
        <taxon>Pseudomonadota</taxon>
        <taxon>Gammaproteobacteria</taxon>
        <taxon>Vibrionales</taxon>
        <taxon>Vibrionaceae</taxon>
        <taxon>Vibrio</taxon>
    </lineage>
</organism>
<comment type="caution">
    <text evidence="2">The sequence shown here is derived from an EMBL/GenBank/DDBJ whole genome shotgun (WGS) entry which is preliminary data.</text>
</comment>
<evidence type="ECO:0000256" key="1">
    <source>
        <dbReference type="SAM" id="MobiDB-lite"/>
    </source>
</evidence>
<dbReference type="AlphaFoldDB" id="E3BHU9"/>
<dbReference type="OrthoDB" id="5903961at2"/>
<accession>E3BHU9</accession>
<name>E3BHU9_9VIBR</name>
<evidence type="ECO:0000313" key="2">
    <source>
        <dbReference type="EMBL" id="EFP97388.1"/>
    </source>
</evidence>
<gene>
    <name evidence="2" type="ORF">VIBC2010_18384</name>
</gene>
<evidence type="ECO:0000313" key="3">
    <source>
        <dbReference type="Proteomes" id="UP000002943"/>
    </source>
</evidence>
<sequence length="100" mass="10947">MTSINGLPPSIGSLNQAKKTNKKNAVKKPQTAAPATKPSKVANAVAHSIRSISDADYSNAQLQYDLPQGRSRKAMEEYMDIMNHAKREELSMTLGVDIYI</sequence>
<dbReference type="STRING" id="796620.VIBC2010_18384"/>
<dbReference type="eggNOG" id="ENOG5031NDU">
    <property type="taxonomic scope" value="Bacteria"/>
</dbReference>
<reference evidence="2 3" key="1">
    <citation type="journal article" date="2012" name="Int. J. Syst. Evol. Microbiol.">
        <title>Vibrio caribbeanicus sp. nov., isolated from the marine sponge Scleritoderma cyanea.</title>
        <authorList>
            <person name="Hoffmann M."/>
            <person name="Monday S.R."/>
            <person name="Allard M.W."/>
            <person name="Strain E.A."/>
            <person name="Whittaker P."/>
            <person name="Naum M."/>
            <person name="McCarthy P.J."/>
            <person name="Lopez J.V."/>
            <person name="Fischer M."/>
            <person name="Brown E.W."/>
        </authorList>
    </citation>
    <scope>NUCLEOTIDE SEQUENCE [LARGE SCALE GENOMIC DNA]</scope>
    <source>
        <strain evidence="2 3">ATCC BAA-2122</strain>
    </source>
</reference>
<keyword evidence="3" id="KW-1185">Reference proteome</keyword>
<feature type="region of interest" description="Disordered" evidence="1">
    <location>
        <begin position="1"/>
        <end position="42"/>
    </location>
</feature>
<proteinExistence type="predicted"/>